<dbReference type="InterPro" id="IPR050185">
    <property type="entry name" value="Ub_carboxyl-term_hydrolase"/>
</dbReference>
<evidence type="ECO:0000259" key="6">
    <source>
        <dbReference type="PROSITE" id="PS51283"/>
    </source>
</evidence>
<dbReference type="Pfam" id="PF00443">
    <property type="entry name" value="UCH"/>
    <property type="match status" value="1"/>
</dbReference>
<evidence type="ECO:0000256" key="2">
    <source>
        <dbReference type="ARBA" id="ARBA00037450"/>
    </source>
</evidence>
<dbReference type="CDD" id="cd02674">
    <property type="entry name" value="Peptidase_C19R"/>
    <property type="match status" value="1"/>
</dbReference>
<comment type="caution">
    <text evidence="7">The sequence shown here is derived from an EMBL/GenBank/DDBJ whole genome shotgun (WGS) entry which is preliminary data.</text>
</comment>
<name>A0AAV3RCA4_LITER</name>
<keyword evidence="3" id="KW-0833">Ubl conjugation pathway</keyword>
<keyword evidence="3" id="KW-0788">Thiol protease</keyword>
<dbReference type="GO" id="GO:0006508">
    <property type="term" value="P:proteolysis"/>
    <property type="evidence" value="ECO:0007669"/>
    <property type="project" value="UniProtKB-KW"/>
</dbReference>
<dbReference type="InterPro" id="IPR006615">
    <property type="entry name" value="Pept_C19_DUSP"/>
</dbReference>
<dbReference type="PROSITE" id="PS51283">
    <property type="entry name" value="DUSP"/>
    <property type="match status" value="1"/>
</dbReference>
<sequence length="904" mass="101958">MMELATSASPEEEKNTIRDITGSSEAQVKEGDNFYLITQRWWQGWLEYVNQTPVEGEHGSVSLSAVKKPSSIENSDLIYGESSVDSTSEIELHDTLVEGKDYILLPEAVWNQLYAWYGGGPTLARKVIDTGQTHTELAVEVYPLRLQLHLMPRLDRAAIRISKKETIRELHRKACEIFELESEKVRIWDYDSHQKHALDEMEKTLDHANIQMDHDILVEVCDINTNGSLIAAQENGDAPYGVLAPMESPKSSISTAGGVSVSKGTSRNGNSVLLQSQHMSSVRDAVRTYGSSGISTRSSSGLTGLLNLGNTCFMNSAIQCLVHTPEFTRYFLEDYYQEINRQNPLGMVGELALAFGDLLRKLWLPGRTPVAPRPFKAKLARFAPQFTGYSQHDSQELLAFLLDGLHEDLNRVKHKPYIKSRDADGRPDEEVADEYWANHIARNDSIIVDVCQGQYKSTLVCPMCNKVSVTFDPFMYLSLPLQPTTTRSMTVTVFTCDASALPTACTVSIPKHGRCRDLIQALSEACSLNHNEKLLLAEIRGHVIHRFIEDPLVSISSIKDEAHLAAYKIPKLENNVKYLQLRHRQEVRESSNGQSIPVWKPCGTPLVSPISCEDVVTRANIQSMVHRMLAPMLRTSSSYTSAPPHNVPSSTGASKDSKTSDLKCEPPVTRNSTASQKLPLRLVDENNECIDLTVGEEKVVRLSLSSSSTVLVFIDWSQKLLKSYDTHYLENLPEATKCGPITKKARTEPLSLYTCLESFLREEPLVPEDMWYCPQCKERRQASKKLDLWRLPEVLVIHLKRFSYSRSIKHKLETLVNFPIHDFDLTKYVANKNNNRRQLYELYALTNHYGGMGSGHYTAHIKVLDENRWYNFDDSHISTINEEEVKSAAAYVLFYRRVKDTSPV</sequence>
<dbReference type="Pfam" id="PF25242">
    <property type="entry name" value="Ubiquitin_UBP8"/>
    <property type="match status" value="1"/>
</dbReference>
<dbReference type="SMART" id="SM00695">
    <property type="entry name" value="DUSP"/>
    <property type="match status" value="1"/>
</dbReference>
<evidence type="ECO:0000256" key="3">
    <source>
        <dbReference type="RuleBase" id="RU366025"/>
    </source>
</evidence>
<dbReference type="GO" id="GO:0016579">
    <property type="term" value="P:protein deubiquitination"/>
    <property type="evidence" value="ECO:0007669"/>
    <property type="project" value="InterPro"/>
</dbReference>
<feature type="region of interest" description="Disordered" evidence="4">
    <location>
        <begin position="1"/>
        <end position="23"/>
    </location>
</feature>
<feature type="compositionally biased region" description="Basic and acidic residues" evidence="4">
    <location>
        <begin position="655"/>
        <end position="664"/>
    </location>
</feature>
<proteinExistence type="inferred from homology"/>
<dbReference type="PROSITE" id="PS50235">
    <property type="entry name" value="USP_3"/>
    <property type="match status" value="1"/>
</dbReference>
<keyword evidence="3" id="KW-0378">Hydrolase</keyword>
<evidence type="ECO:0000256" key="4">
    <source>
        <dbReference type="SAM" id="MobiDB-lite"/>
    </source>
</evidence>
<evidence type="ECO:0000256" key="1">
    <source>
        <dbReference type="ARBA" id="ARBA00009085"/>
    </source>
</evidence>
<dbReference type="SUPFAM" id="SSF54001">
    <property type="entry name" value="Cysteine proteinases"/>
    <property type="match status" value="1"/>
</dbReference>
<feature type="domain" description="USP" evidence="5">
    <location>
        <begin position="303"/>
        <end position="898"/>
    </location>
</feature>
<protein>
    <recommendedName>
        <fullName evidence="3">Ubiquitin carboxyl-terminal hydrolase</fullName>
        <ecNumber evidence="3">3.4.19.12</ecNumber>
    </recommendedName>
</protein>
<organism evidence="7 8">
    <name type="scientific">Lithospermum erythrorhizon</name>
    <name type="common">Purple gromwell</name>
    <name type="synonym">Lithospermum officinale var. erythrorhizon</name>
    <dbReference type="NCBI Taxonomy" id="34254"/>
    <lineage>
        <taxon>Eukaryota</taxon>
        <taxon>Viridiplantae</taxon>
        <taxon>Streptophyta</taxon>
        <taxon>Embryophyta</taxon>
        <taxon>Tracheophyta</taxon>
        <taxon>Spermatophyta</taxon>
        <taxon>Magnoliopsida</taxon>
        <taxon>eudicotyledons</taxon>
        <taxon>Gunneridae</taxon>
        <taxon>Pentapetalae</taxon>
        <taxon>asterids</taxon>
        <taxon>lamiids</taxon>
        <taxon>Boraginales</taxon>
        <taxon>Boraginaceae</taxon>
        <taxon>Boraginoideae</taxon>
        <taxon>Lithospermeae</taxon>
        <taxon>Lithospermum</taxon>
    </lineage>
</organism>
<feature type="compositionally biased region" description="Polar residues" evidence="4">
    <location>
        <begin position="636"/>
        <end position="654"/>
    </location>
</feature>
<dbReference type="EC" id="3.4.19.12" evidence="3"/>
<feature type="domain" description="DUSP" evidence="6">
    <location>
        <begin position="8"/>
        <end position="128"/>
    </location>
</feature>
<evidence type="ECO:0000313" key="8">
    <source>
        <dbReference type="Proteomes" id="UP001454036"/>
    </source>
</evidence>
<reference evidence="7 8" key="1">
    <citation type="submission" date="2024-01" db="EMBL/GenBank/DDBJ databases">
        <title>The complete chloroplast genome sequence of Lithospermum erythrorhizon: insights into the phylogenetic relationship among Boraginaceae species and the maternal lineages of purple gromwells.</title>
        <authorList>
            <person name="Okada T."/>
            <person name="Watanabe K."/>
        </authorList>
    </citation>
    <scope>NUCLEOTIDE SEQUENCE [LARGE SCALE GENOMIC DNA]</scope>
</reference>
<dbReference type="PROSITE" id="PS00972">
    <property type="entry name" value="USP_1"/>
    <property type="match status" value="1"/>
</dbReference>
<dbReference type="Gene3D" id="3.10.20.90">
    <property type="entry name" value="Phosphatidylinositol 3-kinase Catalytic Subunit, Chain A, domain 1"/>
    <property type="match status" value="1"/>
</dbReference>
<dbReference type="InterPro" id="IPR035927">
    <property type="entry name" value="DUSP-like_sf"/>
</dbReference>
<dbReference type="InterPro" id="IPR038765">
    <property type="entry name" value="Papain-like_cys_pep_sf"/>
</dbReference>
<dbReference type="Gene3D" id="3.90.70.10">
    <property type="entry name" value="Cysteine proteinases"/>
    <property type="match status" value="2"/>
</dbReference>
<gene>
    <name evidence="7" type="ORF">LIER_27489</name>
</gene>
<dbReference type="InterPro" id="IPR001394">
    <property type="entry name" value="Peptidase_C19_UCH"/>
</dbReference>
<dbReference type="PROSITE" id="PS00973">
    <property type="entry name" value="USP_2"/>
    <property type="match status" value="1"/>
</dbReference>
<dbReference type="InterPro" id="IPR028889">
    <property type="entry name" value="USP"/>
</dbReference>
<evidence type="ECO:0000313" key="7">
    <source>
        <dbReference type="EMBL" id="GAA0174007.1"/>
    </source>
</evidence>
<accession>A0AAV3RCA4</accession>
<dbReference type="PANTHER" id="PTHR21646:SF18">
    <property type="entry name" value="UBIQUITIN CARBOXYL-TERMINAL HYDROLASE 5"/>
    <property type="match status" value="1"/>
</dbReference>
<comment type="similarity">
    <text evidence="1 3">Belongs to the peptidase C19 family.</text>
</comment>
<dbReference type="InterPro" id="IPR057372">
    <property type="entry name" value="Ubiquitin_UBP8/5"/>
</dbReference>
<feature type="region of interest" description="Disordered" evidence="4">
    <location>
        <begin position="636"/>
        <end position="676"/>
    </location>
</feature>
<dbReference type="EMBL" id="BAABME010008867">
    <property type="protein sequence ID" value="GAA0174007.1"/>
    <property type="molecule type" value="Genomic_DNA"/>
</dbReference>
<dbReference type="Gene3D" id="3.30.2230.10">
    <property type="entry name" value="DUSP-like"/>
    <property type="match status" value="1"/>
</dbReference>
<keyword evidence="3 7" id="KW-0645">Protease</keyword>
<dbReference type="InterPro" id="IPR018200">
    <property type="entry name" value="USP_CS"/>
</dbReference>
<evidence type="ECO:0000259" key="5">
    <source>
        <dbReference type="PROSITE" id="PS50235"/>
    </source>
</evidence>
<comment type="function">
    <text evidence="2 3">Recognizes and hydrolyzes the peptide bond at the C-terminal Gly of ubiquitin. Involved in the processing of poly-ubiquitin precursors as well as that of ubiquitinated proteins.</text>
</comment>
<dbReference type="SUPFAM" id="SSF143791">
    <property type="entry name" value="DUSP-like"/>
    <property type="match status" value="1"/>
</dbReference>
<dbReference type="AlphaFoldDB" id="A0AAV3RCA4"/>
<comment type="catalytic activity">
    <reaction evidence="3">
        <text>Thiol-dependent hydrolysis of ester, thioester, amide, peptide and isopeptide bonds formed by the C-terminal Gly of ubiquitin (a 76-residue protein attached to proteins as an intracellular targeting signal).</text>
        <dbReference type="EC" id="3.4.19.12"/>
    </reaction>
</comment>
<dbReference type="Pfam" id="PF06337">
    <property type="entry name" value="DUSP"/>
    <property type="match status" value="1"/>
</dbReference>
<dbReference type="PANTHER" id="PTHR21646">
    <property type="entry name" value="UBIQUITIN CARBOXYL-TERMINAL HYDROLASE"/>
    <property type="match status" value="1"/>
</dbReference>
<dbReference type="Proteomes" id="UP001454036">
    <property type="component" value="Unassembled WGS sequence"/>
</dbReference>
<keyword evidence="8" id="KW-1185">Reference proteome</keyword>
<dbReference type="GO" id="GO:0004843">
    <property type="term" value="F:cysteine-type deubiquitinase activity"/>
    <property type="evidence" value="ECO:0007669"/>
    <property type="project" value="UniProtKB-UniRule"/>
</dbReference>